<keyword evidence="5" id="KW-1185">Reference proteome</keyword>
<evidence type="ECO:0000313" key="5">
    <source>
        <dbReference type="Proteomes" id="UP000199012"/>
    </source>
</evidence>
<organism evidence="4 5">
    <name type="scientific">Cellulomonas marina</name>
    <dbReference type="NCBI Taxonomy" id="988821"/>
    <lineage>
        <taxon>Bacteria</taxon>
        <taxon>Bacillati</taxon>
        <taxon>Actinomycetota</taxon>
        <taxon>Actinomycetes</taxon>
        <taxon>Micrococcales</taxon>
        <taxon>Cellulomonadaceae</taxon>
        <taxon>Cellulomonas</taxon>
    </lineage>
</organism>
<feature type="domain" description="SAF" evidence="3">
    <location>
        <begin position="61"/>
        <end position="125"/>
    </location>
</feature>
<dbReference type="SMART" id="SM00858">
    <property type="entry name" value="SAF"/>
    <property type="match status" value="1"/>
</dbReference>
<gene>
    <name evidence="4" type="ORF">SAMN05421867_12141</name>
</gene>
<evidence type="ECO:0000313" key="4">
    <source>
        <dbReference type="EMBL" id="SFB40269.1"/>
    </source>
</evidence>
<evidence type="ECO:0000256" key="2">
    <source>
        <dbReference type="SAM" id="Phobius"/>
    </source>
</evidence>
<name>A0A1I1AQE2_9CELL</name>
<evidence type="ECO:0000256" key="1">
    <source>
        <dbReference type="SAM" id="MobiDB-lite"/>
    </source>
</evidence>
<dbReference type="RefSeq" id="WP_090034921.1">
    <property type="nucleotide sequence ID" value="NZ_BONM01000014.1"/>
</dbReference>
<reference evidence="4 5" key="1">
    <citation type="submission" date="2016-10" db="EMBL/GenBank/DDBJ databases">
        <authorList>
            <person name="de Groot N.N."/>
        </authorList>
    </citation>
    <scope>NUCLEOTIDE SEQUENCE [LARGE SCALE GENOMIC DNA]</scope>
    <source>
        <strain evidence="4 5">CGMCC 4.6945</strain>
    </source>
</reference>
<sequence length="225" mass="22509">MTTTTTPARNTPAAPLATAPVPARSALKPRRRRGLTALGVALIAVGALAAVMLVGRLSDSVQVLALASPVSRGDVIEASDLAVVDLPAGATTLQPVDAAQLDDIAGQRAATDLPAGSLLTPSSVTAELTPPAERSVVGIALTPSQRPNLDLRSGDQVRVVETPVSQGDPPVETPAAIAATVISVSAVEGGDTVIVNVEVDTSDAADLAARAATGRVALVLDSLEG</sequence>
<keyword evidence="2" id="KW-1133">Transmembrane helix</keyword>
<keyword evidence="2" id="KW-0812">Transmembrane</keyword>
<proteinExistence type="predicted"/>
<protein>
    <submittedName>
        <fullName evidence="4">SAF domain-containing protein</fullName>
    </submittedName>
</protein>
<dbReference type="InterPro" id="IPR013974">
    <property type="entry name" value="SAF"/>
</dbReference>
<dbReference type="Gene3D" id="3.90.1210.10">
    <property type="entry name" value="Antifreeze-like/N-acetylneuraminic acid synthase C-terminal domain"/>
    <property type="match status" value="1"/>
</dbReference>
<dbReference type="EMBL" id="FOKA01000021">
    <property type="protein sequence ID" value="SFB40269.1"/>
    <property type="molecule type" value="Genomic_DNA"/>
</dbReference>
<accession>A0A1I1AQE2</accession>
<feature type="transmembrane region" description="Helical" evidence="2">
    <location>
        <begin position="34"/>
        <end position="54"/>
    </location>
</feature>
<dbReference type="Proteomes" id="UP000199012">
    <property type="component" value="Unassembled WGS sequence"/>
</dbReference>
<feature type="region of interest" description="Disordered" evidence="1">
    <location>
        <begin position="1"/>
        <end position="28"/>
    </location>
</feature>
<dbReference type="CDD" id="cd11614">
    <property type="entry name" value="SAF_CpaB_FlgA_like"/>
    <property type="match status" value="1"/>
</dbReference>
<dbReference type="STRING" id="988821.SAMN05421867_12141"/>
<evidence type="ECO:0000259" key="3">
    <source>
        <dbReference type="SMART" id="SM00858"/>
    </source>
</evidence>
<keyword evidence="2" id="KW-0472">Membrane</keyword>
<dbReference type="AlphaFoldDB" id="A0A1I1AQE2"/>
<dbReference type="Pfam" id="PF08666">
    <property type="entry name" value="SAF"/>
    <property type="match status" value="1"/>
</dbReference>
<dbReference type="OrthoDB" id="4823962at2"/>
<feature type="compositionally biased region" description="Low complexity" evidence="1">
    <location>
        <begin position="1"/>
        <end position="23"/>
    </location>
</feature>